<protein>
    <recommendedName>
        <fullName evidence="3">DUF1997 domain-containing protein</fullName>
    </recommendedName>
</protein>
<sequence length="205" mass="22933">MEVIGRSKAKAVIESHLNDSVVYFSDHVKILKCNPYCTGVTYLKEHGVYQWIFQVNDPRDNPITAVFFVTQDEEHLKDTSIAPASPEEEAARSEAVGGRCIRWVNAAKIPEIPLDSKNTFVGRANTRICLYHLDNQRTEVHFETDITLDFELSFPLNLMPEAILKFTTEAIMSNIMQQATESMLCQVQSDLCCTTAELNASGGTA</sequence>
<dbReference type="HOGENOM" id="CLU_1346900_0_0_10"/>
<evidence type="ECO:0008006" key="3">
    <source>
        <dbReference type="Google" id="ProtNLM"/>
    </source>
</evidence>
<proteinExistence type="predicted"/>
<dbReference type="EMBL" id="CP001099">
    <property type="protein sequence ID" value="ACF12318.1"/>
    <property type="molecule type" value="Genomic_DNA"/>
</dbReference>
<dbReference type="OrthoDB" id="597386at2"/>
<dbReference type="KEGG" id="cpc:Cpar_1926"/>
<dbReference type="AlphaFoldDB" id="B3QL80"/>
<dbReference type="STRING" id="517417.Cpar_1926"/>
<evidence type="ECO:0000313" key="1">
    <source>
        <dbReference type="EMBL" id="ACF12318.1"/>
    </source>
</evidence>
<name>B3QL80_CHLP8</name>
<gene>
    <name evidence="1" type="ordered locus">Cpar_1926</name>
</gene>
<evidence type="ECO:0000313" key="2">
    <source>
        <dbReference type="Proteomes" id="UP000008811"/>
    </source>
</evidence>
<keyword evidence="2" id="KW-1185">Reference proteome</keyword>
<dbReference type="eggNOG" id="ENOG502ZJSC">
    <property type="taxonomic scope" value="Bacteria"/>
</dbReference>
<reference evidence="1" key="1">
    <citation type="submission" date="2008-06" db="EMBL/GenBank/DDBJ databases">
        <title>Complete sequence of Chlorobaculum parvum NCIB 8327.</title>
        <authorList>
            <consortium name="US DOE Joint Genome Institute"/>
            <person name="Lucas S."/>
            <person name="Copeland A."/>
            <person name="Lapidus A."/>
            <person name="Glavina del Rio T."/>
            <person name="Dalin E."/>
            <person name="Tice H."/>
            <person name="Bruce D."/>
            <person name="Goodwin L."/>
            <person name="Pitluck S."/>
            <person name="Schmutz J."/>
            <person name="Larimer F."/>
            <person name="Land M."/>
            <person name="Hauser L."/>
            <person name="Kyrpides N."/>
            <person name="Mikhailova N."/>
            <person name="Zhao F."/>
            <person name="Li T."/>
            <person name="Liu Z."/>
            <person name="Overmann J."/>
            <person name="Bryant D.A."/>
            <person name="Richardson P."/>
        </authorList>
    </citation>
    <scope>NUCLEOTIDE SEQUENCE [LARGE SCALE GENOMIC DNA]</scope>
    <source>
        <strain evidence="1">NCIB 8327</strain>
    </source>
</reference>
<dbReference type="RefSeq" id="WP_012503151.1">
    <property type="nucleotide sequence ID" value="NC_011027.1"/>
</dbReference>
<dbReference type="Pfam" id="PF09366">
    <property type="entry name" value="DUF1997"/>
    <property type="match status" value="1"/>
</dbReference>
<dbReference type="InterPro" id="IPR018971">
    <property type="entry name" value="DUF1997"/>
</dbReference>
<accession>B3QL80</accession>
<dbReference type="Proteomes" id="UP000008811">
    <property type="component" value="Chromosome"/>
</dbReference>
<organism evidence="1 2">
    <name type="scientific">Chlorobaculum parvum (strain DSM 263 / NCIMB 8327)</name>
    <name type="common">Chlorobium vibrioforme subsp. thiosulfatophilum</name>
    <dbReference type="NCBI Taxonomy" id="517417"/>
    <lineage>
        <taxon>Bacteria</taxon>
        <taxon>Pseudomonadati</taxon>
        <taxon>Chlorobiota</taxon>
        <taxon>Chlorobiia</taxon>
        <taxon>Chlorobiales</taxon>
        <taxon>Chlorobiaceae</taxon>
        <taxon>Chlorobaculum</taxon>
    </lineage>
</organism>